<protein>
    <submittedName>
        <fullName evidence="1">Uncharacterized protein</fullName>
    </submittedName>
</protein>
<dbReference type="EMBL" id="BARV01009148">
    <property type="protein sequence ID" value="GAI12860.1"/>
    <property type="molecule type" value="Genomic_DNA"/>
</dbReference>
<gene>
    <name evidence="1" type="ORF">S06H3_18146</name>
</gene>
<proteinExistence type="predicted"/>
<reference evidence="1" key="1">
    <citation type="journal article" date="2014" name="Front. Microbiol.">
        <title>High frequency of phylogenetically diverse reductive dehalogenase-homologous genes in deep subseafloor sedimentary metagenomes.</title>
        <authorList>
            <person name="Kawai M."/>
            <person name="Futagami T."/>
            <person name="Toyoda A."/>
            <person name="Takaki Y."/>
            <person name="Nishi S."/>
            <person name="Hori S."/>
            <person name="Arai W."/>
            <person name="Tsubouchi T."/>
            <person name="Morono Y."/>
            <person name="Uchiyama I."/>
            <person name="Ito T."/>
            <person name="Fujiyama A."/>
            <person name="Inagaki F."/>
            <person name="Takami H."/>
        </authorList>
    </citation>
    <scope>NUCLEOTIDE SEQUENCE</scope>
    <source>
        <strain evidence="1">Expedition CK06-06</strain>
    </source>
</reference>
<evidence type="ECO:0000313" key="1">
    <source>
        <dbReference type="EMBL" id="GAI12860.1"/>
    </source>
</evidence>
<name>X1MDV0_9ZZZZ</name>
<comment type="caution">
    <text evidence="1">The sequence shown here is derived from an EMBL/GenBank/DDBJ whole genome shotgun (WGS) entry which is preliminary data.</text>
</comment>
<sequence length="141" mass="16403">MSIWENVLPAILQKILERQSHVELLQKGATFEFFPNEKVIIGWPLYFKNPAPVKEIINAVTLKWRDLFFAAQNESHLSTPDGLSCFKFPLGLNEWKTKPGMLLFRADVEKIYKGSEEAKLIIDANRSKQLDYTIRIQWHNT</sequence>
<accession>X1MDV0</accession>
<organism evidence="1">
    <name type="scientific">marine sediment metagenome</name>
    <dbReference type="NCBI Taxonomy" id="412755"/>
    <lineage>
        <taxon>unclassified sequences</taxon>
        <taxon>metagenomes</taxon>
        <taxon>ecological metagenomes</taxon>
    </lineage>
</organism>
<dbReference type="AlphaFoldDB" id="X1MDV0"/>